<name>A0A1I5NTP1_9BACT</name>
<dbReference type="EMBL" id="FOXH01000002">
    <property type="protein sequence ID" value="SFP25154.1"/>
    <property type="molecule type" value="Genomic_DNA"/>
</dbReference>
<accession>A0A1I5NTP1</accession>
<dbReference type="Proteomes" id="UP000199306">
    <property type="component" value="Unassembled WGS sequence"/>
</dbReference>
<organism evidence="1 2">
    <name type="scientific">Pseudarcicella hirudinis</name>
    <dbReference type="NCBI Taxonomy" id="1079859"/>
    <lineage>
        <taxon>Bacteria</taxon>
        <taxon>Pseudomonadati</taxon>
        <taxon>Bacteroidota</taxon>
        <taxon>Cytophagia</taxon>
        <taxon>Cytophagales</taxon>
        <taxon>Flectobacillaceae</taxon>
        <taxon>Pseudarcicella</taxon>
    </lineage>
</organism>
<sequence length="88" mass="9832">MKLLNILIIFSLITGLTSNALAMGFPHNILAGRHALKKDSEKKEIVKAKYSTKTTSVTILQKAHVIRQLVNVGQVSRLAFLFVKRNDE</sequence>
<proteinExistence type="predicted"/>
<dbReference type="RefSeq" id="WP_092012378.1">
    <property type="nucleotide sequence ID" value="NZ_FOXH01000002.1"/>
</dbReference>
<protein>
    <submittedName>
        <fullName evidence="1">Uncharacterized protein</fullName>
    </submittedName>
</protein>
<reference evidence="1 2" key="1">
    <citation type="submission" date="2016-10" db="EMBL/GenBank/DDBJ databases">
        <authorList>
            <person name="de Groot N.N."/>
        </authorList>
    </citation>
    <scope>NUCLEOTIDE SEQUENCE [LARGE SCALE GENOMIC DNA]</scope>
    <source>
        <strain evidence="2">E92,LMG 26720,CCM 7988</strain>
    </source>
</reference>
<dbReference type="AlphaFoldDB" id="A0A1I5NTP1"/>
<keyword evidence="2" id="KW-1185">Reference proteome</keyword>
<evidence type="ECO:0000313" key="1">
    <source>
        <dbReference type="EMBL" id="SFP25154.1"/>
    </source>
</evidence>
<evidence type="ECO:0000313" key="2">
    <source>
        <dbReference type="Proteomes" id="UP000199306"/>
    </source>
</evidence>
<gene>
    <name evidence="1" type="ORF">SAMN04515674_102114</name>
</gene>